<name>A0A914S6G3_PAREQ</name>
<sequence>MSCPVEEIREVSAREKTNTSGDRLAKWPLRRIDALSIQIMLDTALECGLHASECWKHVIRYGLWCNK</sequence>
<feature type="compositionally biased region" description="Basic and acidic residues" evidence="1">
    <location>
        <begin position="1"/>
        <end position="17"/>
    </location>
</feature>
<accession>A0A914S6G3</accession>
<evidence type="ECO:0000313" key="3">
    <source>
        <dbReference type="WBParaSite" id="PEQ_0001393201-mRNA-1"/>
    </source>
</evidence>
<dbReference type="WBParaSite" id="PEQ_0001393201-mRNA-1">
    <property type="protein sequence ID" value="PEQ_0001393201-mRNA-1"/>
    <property type="gene ID" value="PEQ_0001393201"/>
</dbReference>
<dbReference type="Proteomes" id="UP000887564">
    <property type="component" value="Unplaced"/>
</dbReference>
<reference evidence="3" key="1">
    <citation type="submission" date="2022-11" db="UniProtKB">
        <authorList>
            <consortium name="WormBaseParasite"/>
        </authorList>
    </citation>
    <scope>IDENTIFICATION</scope>
</reference>
<proteinExistence type="predicted"/>
<evidence type="ECO:0000256" key="1">
    <source>
        <dbReference type="SAM" id="MobiDB-lite"/>
    </source>
</evidence>
<feature type="region of interest" description="Disordered" evidence="1">
    <location>
        <begin position="1"/>
        <end position="20"/>
    </location>
</feature>
<evidence type="ECO:0000313" key="2">
    <source>
        <dbReference type="Proteomes" id="UP000887564"/>
    </source>
</evidence>
<dbReference type="AlphaFoldDB" id="A0A914S6G3"/>
<keyword evidence="2" id="KW-1185">Reference proteome</keyword>
<organism evidence="2 3">
    <name type="scientific">Parascaris equorum</name>
    <name type="common">Equine roundworm</name>
    <dbReference type="NCBI Taxonomy" id="6256"/>
    <lineage>
        <taxon>Eukaryota</taxon>
        <taxon>Metazoa</taxon>
        <taxon>Ecdysozoa</taxon>
        <taxon>Nematoda</taxon>
        <taxon>Chromadorea</taxon>
        <taxon>Rhabditida</taxon>
        <taxon>Spirurina</taxon>
        <taxon>Ascaridomorpha</taxon>
        <taxon>Ascaridoidea</taxon>
        <taxon>Ascarididae</taxon>
        <taxon>Parascaris</taxon>
    </lineage>
</organism>
<protein>
    <submittedName>
        <fullName evidence="3">Uncharacterized protein</fullName>
    </submittedName>
</protein>